<accession>A0ABN7AY56</accession>
<sequence length="319" mass="36709">MLILLFVGVLIVPVKSFEHHWDGYKEFYNKSYQSGEERRQMNWLKNAERVLKHNLEYENGVHTYNLKANHLADLHRMDYLKLIGLKPSRHRKLADTSLLRQSPHDATELPDEFDWRTKGFVTPPWNQDECGSCYAFSIAASIQGQEFKKTGEMKDLSQQQLVDCSVFTGNLGCNGGSFKNTLRYVELAGLMTNEDYPYNAKQNLCKYTPFKEHVRIKNWKVLPARDEEALKAALVEVGPLAVSVNASPHTFQLYHSGVYDDPECPDDTLNHAMLLVGYTPSAWILKNWWTDHWGQEGYMHLKRGKNRCGIADYAVFVES</sequence>
<dbReference type="InterPro" id="IPR039417">
    <property type="entry name" value="Peptidase_C1A_papain-like"/>
</dbReference>
<dbReference type="Pfam" id="PF08246">
    <property type="entry name" value="Inhibitor_I29"/>
    <property type="match status" value="1"/>
</dbReference>
<keyword evidence="2" id="KW-0732">Signal</keyword>
<dbReference type="Pfam" id="PF00112">
    <property type="entry name" value="Peptidase_C1"/>
    <property type="match status" value="1"/>
</dbReference>
<proteinExistence type="inferred from homology"/>
<dbReference type="Gene3D" id="3.90.70.10">
    <property type="entry name" value="Cysteine proteinases"/>
    <property type="match status" value="1"/>
</dbReference>
<protein>
    <submittedName>
        <fullName evidence="5">Cathepsin</fullName>
    </submittedName>
</protein>
<dbReference type="Proteomes" id="UP001307889">
    <property type="component" value="Chromosome 8"/>
</dbReference>
<evidence type="ECO:0000313" key="6">
    <source>
        <dbReference type="Proteomes" id="UP001307889"/>
    </source>
</evidence>
<feature type="domain" description="Cathepsin propeptide inhibitor" evidence="4">
    <location>
        <begin position="21"/>
        <end position="79"/>
    </location>
</feature>
<dbReference type="CDD" id="cd02248">
    <property type="entry name" value="Peptidase_C1A"/>
    <property type="match status" value="1"/>
</dbReference>
<feature type="signal peptide" evidence="2">
    <location>
        <begin position="1"/>
        <end position="16"/>
    </location>
</feature>
<gene>
    <name evidence="5" type="ORF">NTJ_09930</name>
</gene>
<dbReference type="InterPro" id="IPR038765">
    <property type="entry name" value="Papain-like_cys_pep_sf"/>
</dbReference>
<evidence type="ECO:0000313" key="5">
    <source>
        <dbReference type="EMBL" id="BES97116.1"/>
    </source>
</evidence>
<organism evidence="5 6">
    <name type="scientific">Nesidiocoris tenuis</name>
    <dbReference type="NCBI Taxonomy" id="355587"/>
    <lineage>
        <taxon>Eukaryota</taxon>
        <taxon>Metazoa</taxon>
        <taxon>Ecdysozoa</taxon>
        <taxon>Arthropoda</taxon>
        <taxon>Hexapoda</taxon>
        <taxon>Insecta</taxon>
        <taxon>Pterygota</taxon>
        <taxon>Neoptera</taxon>
        <taxon>Paraneoptera</taxon>
        <taxon>Hemiptera</taxon>
        <taxon>Heteroptera</taxon>
        <taxon>Panheteroptera</taxon>
        <taxon>Cimicomorpha</taxon>
        <taxon>Miridae</taxon>
        <taxon>Dicyphina</taxon>
        <taxon>Nesidiocoris</taxon>
    </lineage>
</organism>
<evidence type="ECO:0000256" key="1">
    <source>
        <dbReference type="ARBA" id="ARBA00008455"/>
    </source>
</evidence>
<reference evidence="5 6" key="1">
    <citation type="submission" date="2023-09" db="EMBL/GenBank/DDBJ databases">
        <title>Nesidiocoris tenuis whole genome shotgun sequence.</title>
        <authorList>
            <person name="Shibata T."/>
            <person name="Shimoda M."/>
            <person name="Kobayashi T."/>
            <person name="Uehara T."/>
        </authorList>
    </citation>
    <scope>NUCLEOTIDE SEQUENCE [LARGE SCALE GENOMIC DNA]</scope>
    <source>
        <strain evidence="5 6">Japan</strain>
    </source>
</reference>
<dbReference type="SMART" id="SM00645">
    <property type="entry name" value="Pept_C1"/>
    <property type="match status" value="1"/>
</dbReference>
<name>A0ABN7AY56_9HEMI</name>
<dbReference type="SMART" id="SM00848">
    <property type="entry name" value="Inhibitor_I29"/>
    <property type="match status" value="1"/>
</dbReference>
<comment type="similarity">
    <text evidence="1">Belongs to the peptidase C1 family.</text>
</comment>
<evidence type="ECO:0000259" key="3">
    <source>
        <dbReference type="SMART" id="SM00645"/>
    </source>
</evidence>
<evidence type="ECO:0000259" key="4">
    <source>
        <dbReference type="SMART" id="SM00848"/>
    </source>
</evidence>
<feature type="domain" description="Peptidase C1A papain C-terminal" evidence="3">
    <location>
        <begin position="109"/>
        <end position="318"/>
    </location>
</feature>
<evidence type="ECO:0000256" key="2">
    <source>
        <dbReference type="SAM" id="SignalP"/>
    </source>
</evidence>
<dbReference type="InterPro" id="IPR013201">
    <property type="entry name" value="Prot_inhib_I29"/>
</dbReference>
<dbReference type="InterPro" id="IPR013128">
    <property type="entry name" value="Peptidase_C1A"/>
</dbReference>
<dbReference type="SUPFAM" id="SSF54001">
    <property type="entry name" value="Cysteine proteinases"/>
    <property type="match status" value="1"/>
</dbReference>
<feature type="chain" id="PRO_5045744160" evidence="2">
    <location>
        <begin position="17"/>
        <end position="319"/>
    </location>
</feature>
<dbReference type="PANTHER" id="PTHR12411">
    <property type="entry name" value="CYSTEINE PROTEASE FAMILY C1-RELATED"/>
    <property type="match status" value="1"/>
</dbReference>
<dbReference type="InterPro" id="IPR000668">
    <property type="entry name" value="Peptidase_C1A_C"/>
</dbReference>
<keyword evidence="6" id="KW-1185">Reference proteome</keyword>
<dbReference type="EMBL" id="AP028916">
    <property type="protein sequence ID" value="BES97116.1"/>
    <property type="molecule type" value="Genomic_DNA"/>
</dbReference>